<comment type="catalytic activity">
    <reaction evidence="8">
        <text>uridine + ATP = UMP + ADP + H(+)</text>
        <dbReference type="Rhea" id="RHEA:16825"/>
        <dbReference type="ChEBI" id="CHEBI:15378"/>
        <dbReference type="ChEBI" id="CHEBI:16704"/>
        <dbReference type="ChEBI" id="CHEBI:30616"/>
        <dbReference type="ChEBI" id="CHEBI:57865"/>
        <dbReference type="ChEBI" id="CHEBI:456216"/>
        <dbReference type="EC" id="2.7.1.48"/>
    </reaction>
</comment>
<feature type="domain" description="AAA+ ATPase" evidence="9">
    <location>
        <begin position="12"/>
        <end position="281"/>
    </location>
</feature>
<dbReference type="InterPro" id="IPR000764">
    <property type="entry name" value="Uridine_kinase-like"/>
</dbReference>
<comment type="catalytic activity">
    <reaction evidence="8">
        <text>cytidine + ATP = CMP + ADP + H(+)</text>
        <dbReference type="Rhea" id="RHEA:24674"/>
        <dbReference type="ChEBI" id="CHEBI:15378"/>
        <dbReference type="ChEBI" id="CHEBI:17562"/>
        <dbReference type="ChEBI" id="CHEBI:30616"/>
        <dbReference type="ChEBI" id="CHEBI:60377"/>
        <dbReference type="ChEBI" id="CHEBI:456216"/>
        <dbReference type="EC" id="2.7.1.48"/>
    </reaction>
</comment>
<dbReference type="EMBL" id="CP017557">
    <property type="protein sequence ID" value="AOW06209.1"/>
    <property type="molecule type" value="Genomic_DNA"/>
</dbReference>
<dbReference type="RefSeq" id="XP_504615.1">
    <property type="nucleotide sequence ID" value="XM_504615.1"/>
</dbReference>
<dbReference type="VEuPathDB" id="FungiDB:YALI1_E36477g"/>
<dbReference type="FunFam" id="3.40.50.300:FF:000339">
    <property type="entry name" value="Uridine kinase"/>
    <property type="match status" value="1"/>
</dbReference>
<dbReference type="Pfam" id="PF00485">
    <property type="entry name" value="PRK"/>
    <property type="match status" value="1"/>
</dbReference>
<dbReference type="SUPFAM" id="SSF53271">
    <property type="entry name" value="PRTase-like"/>
    <property type="match status" value="1"/>
</dbReference>
<dbReference type="SUPFAM" id="SSF52540">
    <property type="entry name" value="P-loop containing nucleoside triphosphate hydrolases"/>
    <property type="match status" value="1"/>
</dbReference>
<dbReference type="GeneID" id="2911911"/>
<dbReference type="InterPro" id="IPR027417">
    <property type="entry name" value="P-loop_NTPase"/>
</dbReference>
<dbReference type="GO" id="GO:0005524">
    <property type="term" value="F:ATP binding"/>
    <property type="evidence" value="ECO:0007669"/>
    <property type="project" value="UniProtKB-KW"/>
</dbReference>
<dbReference type="Proteomes" id="UP000182444">
    <property type="component" value="Chromosome 1E"/>
</dbReference>
<reference evidence="11 13" key="2">
    <citation type="submission" date="2018-07" db="EMBL/GenBank/DDBJ databases">
        <title>Draft Genome Assemblies for Five Robust Yarrowia lipolytica Strains Exhibiting High Lipid Production and Pentose Sugar Utilization and Sugar Alcohol Secretion from Undetoxified Lignocellulosic Biomass Hydrolysates.</title>
        <authorList>
            <consortium name="DOE Joint Genome Institute"/>
            <person name="Walker C."/>
            <person name="Ryu S."/>
            <person name="Na H."/>
            <person name="Zane M."/>
            <person name="LaButti K."/>
            <person name="Lipzen A."/>
            <person name="Haridas S."/>
            <person name="Barry K."/>
            <person name="Grigoriev I.V."/>
            <person name="Quarterman J."/>
            <person name="Slininger P."/>
            <person name="Dien B."/>
            <person name="Trinh C.T."/>
        </authorList>
    </citation>
    <scope>NUCLEOTIDE SEQUENCE [LARGE SCALE GENOMIC DNA]</scope>
    <source>
        <strain evidence="11 13">YB392</strain>
    </source>
</reference>
<evidence type="ECO:0000313" key="12">
    <source>
        <dbReference type="Proteomes" id="UP000182444"/>
    </source>
</evidence>
<evidence type="ECO:0000256" key="6">
    <source>
        <dbReference type="ARBA" id="ARBA00022777"/>
    </source>
</evidence>
<accession>A0A1D8NKP5</accession>
<dbReference type="FunFam" id="3.40.50.2020:FF:000010">
    <property type="entry name" value="Uridine-cytidine kinase"/>
    <property type="match status" value="1"/>
</dbReference>
<dbReference type="GO" id="GO:0044206">
    <property type="term" value="P:UMP salvage"/>
    <property type="evidence" value="ECO:0007669"/>
    <property type="project" value="UniProtKB-UniPathway"/>
</dbReference>
<evidence type="ECO:0000313" key="10">
    <source>
        <dbReference type="EMBL" id="AOW06209.1"/>
    </source>
</evidence>
<dbReference type="InterPro" id="IPR029057">
    <property type="entry name" value="PRTase-like"/>
</dbReference>
<evidence type="ECO:0000256" key="2">
    <source>
        <dbReference type="ARBA" id="ARBA00004784"/>
    </source>
</evidence>
<dbReference type="AlphaFoldDB" id="A0A1D8NKP5"/>
<evidence type="ECO:0000256" key="3">
    <source>
        <dbReference type="ARBA" id="ARBA00005408"/>
    </source>
</evidence>
<dbReference type="InterPro" id="IPR000836">
    <property type="entry name" value="PRTase_dom"/>
</dbReference>
<dbReference type="Proteomes" id="UP000256601">
    <property type="component" value="Unassembled WGS sequence"/>
</dbReference>
<dbReference type="InterPro" id="IPR006083">
    <property type="entry name" value="PRK/URK"/>
</dbReference>
<evidence type="ECO:0000259" key="9">
    <source>
        <dbReference type="SMART" id="SM00382"/>
    </source>
</evidence>
<evidence type="ECO:0000256" key="1">
    <source>
        <dbReference type="ARBA" id="ARBA00004690"/>
    </source>
</evidence>
<protein>
    <recommendedName>
        <fullName evidence="8">Uridine kinase</fullName>
        <ecNumber evidence="8">2.7.1.48</ecNumber>
    </recommendedName>
</protein>
<dbReference type="GO" id="GO:0044211">
    <property type="term" value="P:CTP salvage"/>
    <property type="evidence" value="ECO:0007669"/>
    <property type="project" value="UniProtKB-UniPathway"/>
</dbReference>
<dbReference type="UniPathway" id="UPA00574">
    <property type="reaction ID" value="UER00637"/>
</dbReference>
<comment type="pathway">
    <text evidence="2 8">Pyrimidine metabolism; CTP biosynthesis via salvage pathway; CTP from cytidine: step 1/3.</text>
</comment>
<dbReference type="eggNOG" id="KOG4203">
    <property type="taxonomic scope" value="Eukaryota"/>
</dbReference>
<organism evidence="10 12">
    <name type="scientific">Yarrowia lipolytica</name>
    <name type="common">Candida lipolytica</name>
    <dbReference type="NCBI Taxonomy" id="4952"/>
    <lineage>
        <taxon>Eukaryota</taxon>
        <taxon>Fungi</taxon>
        <taxon>Dikarya</taxon>
        <taxon>Ascomycota</taxon>
        <taxon>Saccharomycotina</taxon>
        <taxon>Dipodascomycetes</taxon>
        <taxon>Dipodascales</taxon>
        <taxon>Dipodascales incertae sedis</taxon>
        <taxon>Yarrowia</taxon>
    </lineage>
</organism>
<evidence type="ECO:0000256" key="4">
    <source>
        <dbReference type="ARBA" id="ARBA00022679"/>
    </source>
</evidence>
<dbReference type="Pfam" id="PF14681">
    <property type="entry name" value="UPRTase"/>
    <property type="match status" value="1"/>
</dbReference>
<evidence type="ECO:0000256" key="7">
    <source>
        <dbReference type="ARBA" id="ARBA00022840"/>
    </source>
</evidence>
<keyword evidence="5 8" id="KW-0547">Nucleotide-binding</keyword>
<evidence type="ECO:0000256" key="5">
    <source>
        <dbReference type="ARBA" id="ARBA00022741"/>
    </source>
</evidence>
<dbReference type="InterPro" id="IPR003593">
    <property type="entry name" value="AAA+_ATPase"/>
</dbReference>
<dbReference type="NCBIfam" id="TIGR00235">
    <property type="entry name" value="udk"/>
    <property type="match status" value="1"/>
</dbReference>
<sequence length="450" mass="50522">MKAKQYVPPWKQPYIIAVAGSSGSGKTSVAQLIIKQLNVPWTVLLSMDNFYKTLTPEESAAAHRNEHDFDTPTAYDTDDLVKCLRDIKAGHRVNIPTYSFVEHARTDKTVSIYGANIVILEGIYVLYDHPGLLDLIDMKIFVDTDLDTCLARRLTRDMLHRGREMSGIINQWRKTVKPNFERYVRPTMANADVLIPRGRDNVVAIDMVAQHITKILTDKSERHLADLCSLIDDDELAAEEATWNKQIHELKQSPQLIGIHTILCSDDTKRADFVFYFDRIATLLVENALQHSKFENINVETPTGNTFEGVRRLGIDNTCAVAIIRAGECFDRSVKRTIPSVRMGKLLIQSDISTGEPKLHHLNLPSRISEPDAFVLLCDAQLSSGAAAIMATTVLVDHGVKEENIVFVCYLASKRGLQRYLNAYPNVHTVVGKILDGSHGRFIDTKYYGT</sequence>
<dbReference type="EC" id="2.7.1.48" evidence="8"/>
<name>A0A1D8NKP5_YARLL</name>
<dbReference type="UniPathway" id="UPA00579">
    <property type="reaction ID" value="UER00640"/>
</dbReference>
<keyword evidence="7 8" id="KW-0067">ATP-binding</keyword>
<keyword evidence="6 8" id="KW-0418">Kinase</keyword>
<dbReference type="SMART" id="SM00382">
    <property type="entry name" value="AAA"/>
    <property type="match status" value="1"/>
</dbReference>
<dbReference type="Gene3D" id="3.40.50.2020">
    <property type="match status" value="1"/>
</dbReference>
<evidence type="ECO:0000313" key="11">
    <source>
        <dbReference type="EMBL" id="RDW28139.1"/>
    </source>
</evidence>
<dbReference type="NCBIfam" id="NF004018">
    <property type="entry name" value="PRK05480.1"/>
    <property type="match status" value="1"/>
</dbReference>
<dbReference type="OrthoDB" id="738517at2759"/>
<dbReference type="PRINTS" id="PR00988">
    <property type="entry name" value="URIDINKINASE"/>
</dbReference>
<dbReference type="EMBL" id="KZ858955">
    <property type="protein sequence ID" value="RDW28139.1"/>
    <property type="molecule type" value="Genomic_DNA"/>
</dbReference>
<dbReference type="OMA" id="EPQLHCE"/>
<proteinExistence type="inferred from homology"/>
<keyword evidence="4 8" id="KW-0808">Transferase</keyword>
<dbReference type="KEGG" id="yli:2911911"/>
<evidence type="ECO:0000313" key="13">
    <source>
        <dbReference type="Proteomes" id="UP000256601"/>
    </source>
</evidence>
<dbReference type="PANTHER" id="PTHR10285">
    <property type="entry name" value="URIDINE KINASE"/>
    <property type="match status" value="1"/>
</dbReference>
<reference evidence="10 12" key="1">
    <citation type="journal article" date="2016" name="PLoS ONE">
        <title>Sequence Assembly of Yarrowia lipolytica Strain W29/CLIB89 Shows Transposable Element Diversity.</title>
        <authorList>
            <person name="Magnan C."/>
            <person name="Yu J."/>
            <person name="Chang I."/>
            <person name="Jahn E."/>
            <person name="Kanomata Y."/>
            <person name="Wu J."/>
            <person name="Zeller M."/>
            <person name="Oakes M."/>
            <person name="Baldi P."/>
            <person name="Sandmeyer S."/>
        </authorList>
    </citation>
    <scope>NUCLEOTIDE SEQUENCE [LARGE SCALE GENOMIC DNA]</scope>
    <source>
        <strain evidence="10">CLIB89</strain>
        <strain evidence="12">CLIB89(W29)</strain>
    </source>
</reference>
<dbReference type="VEuPathDB" id="FungiDB:YALI0_E31009g"/>
<dbReference type="CDD" id="cd02023">
    <property type="entry name" value="UMPK"/>
    <property type="match status" value="1"/>
</dbReference>
<dbReference type="Gene3D" id="3.40.50.300">
    <property type="entry name" value="P-loop containing nucleotide triphosphate hydrolases"/>
    <property type="match status" value="1"/>
</dbReference>
<comment type="pathway">
    <text evidence="1 8">Pyrimidine metabolism; UMP biosynthesis via salvage pathway; UMP from uridine: step 1/1.</text>
</comment>
<evidence type="ECO:0000256" key="8">
    <source>
        <dbReference type="RuleBase" id="RU003825"/>
    </source>
</evidence>
<gene>
    <name evidence="11" type="ORF">B0I71DRAFT_127898</name>
    <name evidence="10" type="ORF">YALI1_E36477g</name>
</gene>
<comment type="similarity">
    <text evidence="3 8">Belongs to the uridine kinase family.</text>
</comment>
<dbReference type="GO" id="GO:0004849">
    <property type="term" value="F:uridine kinase activity"/>
    <property type="evidence" value="ECO:0007669"/>
    <property type="project" value="UniProtKB-EC"/>
</dbReference>